<dbReference type="InterPro" id="IPR011009">
    <property type="entry name" value="Kinase-like_dom_sf"/>
</dbReference>
<dbReference type="Gene3D" id="3.30.200.20">
    <property type="entry name" value="Phosphorylase Kinase, domain 1"/>
    <property type="match status" value="1"/>
</dbReference>
<dbReference type="Proteomes" id="UP000612808">
    <property type="component" value="Unassembled WGS sequence"/>
</dbReference>
<evidence type="ECO:0000313" key="9">
    <source>
        <dbReference type="EMBL" id="GID13879.1"/>
    </source>
</evidence>
<comment type="caution">
    <text evidence="9">The sequence shown here is derived from an EMBL/GenBank/DDBJ whole genome shotgun (WGS) entry which is preliminary data.</text>
</comment>
<protein>
    <recommendedName>
        <fullName evidence="1">non-specific serine/threonine protein kinase</fullName>
        <ecNumber evidence="1">2.7.11.1</ecNumber>
    </recommendedName>
</protein>
<feature type="domain" description="Protein kinase" evidence="8">
    <location>
        <begin position="27"/>
        <end position="280"/>
    </location>
</feature>
<evidence type="ECO:0000256" key="6">
    <source>
        <dbReference type="ARBA" id="ARBA00022840"/>
    </source>
</evidence>
<dbReference type="PROSITE" id="PS50011">
    <property type="entry name" value="PROTEIN_KINASE_DOM"/>
    <property type="match status" value="1"/>
</dbReference>
<dbReference type="Gene3D" id="1.10.510.10">
    <property type="entry name" value="Transferase(Phosphotransferase) domain 1"/>
    <property type="match status" value="1"/>
</dbReference>
<evidence type="ECO:0000313" key="10">
    <source>
        <dbReference type="Proteomes" id="UP000612808"/>
    </source>
</evidence>
<dbReference type="SUPFAM" id="SSF56112">
    <property type="entry name" value="Protein kinase-like (PK-like)"/>
    <property type="match status" value="1"/>
</dbReference>
<proteinExistence type="predicted"/>
<keyword evidence="3" id="KW-0808">Transferase</keyword>
<reference evidence="9" key="1">
    <citation type="submission" date="2021-01" db="EMBL/GenBank/DDBJ databases">
        <title>Whole genome shotgun sequence of Actinocatenispora rupis NBRC 107355.</title>
        <authorList>
            <person name="Komaki H."/>
            <person name="Tamura T."/>
        </authorList>
    </citation>
    <scope>NUCLEOTIDE SEQUENCE</scope>
    <source>
        <strain evidence="9">NBRC 107355</strain>
    </source>
</reference>
<dbReference type="GO" id="GO:0004674">
    <property type="term" value="F:protein serine/threonine kinase activity"/>
    <property type="evidence" value="ECO:0007669"/>
    <property type="project" value="UniProtKB-KW"/>
</dbReference>
<gene>
    <name evidence="9" type="ORF">Aru02nite_47680</name>
</gene>
<name>A0A8J3NC02_9ACTN</name>
<evidence type="ECO:0000256" key="7">
    <source>
        <dbReference type="SAM" id="MobiDB-lite"/>
    </source>
</evidence>
<sequence length="288" mass="30623">MSTQTVREESVSSTNPVPKPPDLGPNLTGLVPIAHGSCSTVYRADQPTVGRAVAVKIDNRTLDTELDRRRFRYEARATGRVSGHPHVIDLFDAGVSTDGHPYLVMELCTGSYTDRTGRTSPAEVRVIGTRIADALAAAHSAGVLHRDVKPGNILRTRFGSPVLADFGLAVLLDQRDGREGLDPLTPAYAPPESVELAQALPSGDVYSLAATMYALLAGHPPRLPDPGVPTTATLVELYRQPVPALPGVPPELLGVLRRALATDPADRPAAADFRDLLNTLPVSEPVTS</sequence>
<dbReference type="AlphaFoldDB" id="A0A8J3NC02"/>
<keyword evidence="4" id="KW-0547">Nucleotide-binding</keyword>
<keyword evidence="6" id="KW-0067">ATP-binding</keyword>
<dbReference type="SMART" id="SM00220">
    <property type="entry name" value="S_TKc"/>
    <property type="match status" value="1"/>
</dbReference>
<dbReference type="PANTHER" id="PTHR43289">
    <property type="entry name" value="MITOGEN-ACTIVATED PROTEIN KINASE KINASE KINASE 20-RELATED"/>
    <property type="match status" value="1"/>
</dbReference>
<feature type="region of interest" description="Disordered" evidence="7">
    <location>
        <begin position="1"/>
        <end position="28"/>
    </location>
</feature>
<evidence type="ECO:0000256" key="2">
    <source>
        <dbReference type="ARBA" id="ARBA00022527"/>
    </source>
</evidence>
<dbReference type="PANTHER" id="PTHR43289:SF6">
    <property type="entry name" value="SERINE_THREONINE-PROTEIN KINASE NEKL-3"/>
    <property type="match status" value="1"/>
</dbReference>
<dbReference type="GO" id="GO:0005524">
    <property type="term" value="F:ATP binding"/>
    <property type="evidence" value="ECO:0007669"/>
    <property type="project" value="UniProtKB-KW"/>
</dbReference>
<keyword evidence="10" id="KW-1185">Reference proteome</keyword>
<accession>A0A8J3NC02</accession>
<feature type="compositionally biased region" description="Basic and acidic residues" evidence="7">
    <location>
        <begin position="1"/>
        <end position="10"/>
    </location>
</feature>
<evidence type="ECO:0000256" key="5">
    <source>
        <dbReference type="ARBA" id="ARBA00022777"/>
    </source>
</evidence>
<dbReference type="EMBL" id="BOMB01000027">
    <property type="protein sequence ID" value="GID13879.1"/>
    <property type="molecule type" value="Genomic_DNA"/>
</dbReference>
<evidence type="ECO:0000259" key="8">
    <source>
        <dbReference type="PROSITE" id="PS50011"/>
    </source>
</evidence>
<dbReference type="RefSeq" id="WP_203661318.1">
    <property type="nucleotide sequence ID" value="NZ_BAAAZM010000014.1"/>
</dbReference>
<evidence type="ECO:0000256" key="4">
    <source>
        <dbReference type="ARBA" id="ARBA00022741"/>
    </source>
</evidence>
<dbReference type="CDD" id="cd14014">
    <property type="entry name" value="STKc_PknB_like"/>
    <property type="match status" value="1"/>
</dbReference>
<evidence type="ECO:0000256" key="3">
    <source>
        <dbReference type="ARBA" id="ARBA00022679"/>
    </source>
</evidence>
<dbReference type="InterPro" id="IPR000719">
    <property type="entry name" value="Prot_kinase_dom"/>
</dbReference>
<keyword evidence="5" id="KW-0418">Kinase</keyword>
<dbReference type="Pfam" id="PF00069">
    <property type="entry name" value="Pkinase"/>
    <property type="match status" value="1"/>
</dbReference>
<organism evidence="9 10">
    <name type="scientific">Actinocatenispora rupis</name>
    <dbReference type="NCBI Taxonomy" id="519421"/>
    <lineage>
        <taxon>Bacteria</taxon>
        <taxon>Bacillati</taxon>
        <taxon>Actinomycetota</taxon>
        <taxon>Actinomycetes</taxon>
        <taxon>Micromonosporales</taxon>
        <taxon>Micromonosporaceae</taxon>
        <taxon>Actinocatenispora</taxon>
    </lineage>
</organism>
<dbReference type="EC" id="2.7.11.1" evidence="1"/>
<evidence type="ECO:0000256" key="1">
    <source>
        <dbReference type="ARBA" id="ARBA00012513"/>
    </source>
</evidence>
<keyword evidence="2" id="KW-0723">Serine/threonine-protein kinase</keyword>